<feature type="domain" description="Ribonuclease A-domain" evidence="9">
    <location>
        <begin position="27"/>
        <end position="155"/>
    </location>
</feature>
<evidence type="ECO:0000256" key="1">
    <source>
        <dbReference type="ARBA" id="ARBA00005600"/>
    </source>
</evidence>
<dbReference type="Gene3D" id="3.10.130.10">
    <property type="entry name" value="Ribonuclease A-like domain"/>
    <property type="match status" value="1"/>
</dbReference>
<dbReference type="GO" id="GO:0050830">
    <property type="term" value="P:defense response to Gram-positive bacterium"/>
    <property type="evidence" value="ECO:0007669"/>
    <property type="project" value="TreeGrafter"/>
</dbReference>
<keyword evidence="6" id="KW-1015">Disulfide bond</keyword>
<dbReference type="GO" id="GO:0006935">
    <property type="term" value="P:chemotaxis"/>
    <property type="evidence" value="ECO:0007669"/>
    <property type="project" value="TreeGrafter"/>
</dbReference>
<proteinExistence type="inferred from homology"/>
<dbReference type="PANTHER" id="PTHR11437">
    <property type="entry name" value="RIBONUCLEASE"/>
    <property type="match status" value="1"/>
</dbReference>
<dbReference type="GO" id="GO:0002227">
    <property type="term" value="P:innate immune response in mucosa"/>
    <property type="evidence" value="ECO:0007669"/>
    <property type="project" value="TreeGrafter"/>
</dbReference>
<sequence length="155" mass="17752">VGMKLPESSLCLLLLLRLVLMLASCQAQILSQKFYTEHIYNSTYPRCDDVMRVVNRYRPRCKDINTFLHTSFADVVAVCGHPNITCNNLTRKNCHASSFQVFITFCNLTTLTRICTQCRYQTTGSVKYYRVACENRTPQDTPIYPVVPVHLDGTF</sequence>
<dbReference type="GO" id="GO:0005615">
    <property type="term" value="C:extracellular space"/>
    <property type="evidence" value="ECO:0007669"/>
    <property type="project" value="TreeGrafter"/>
</dbReference>
<dbReference type="PANTHER" id="PTHR11437:SF3">
    <property type="entry name" value="EOSINOPHIL CATIONIC PROTEIN"/>
    <property type="match status" value="1"/>
</dbReference>
<dbReference type="AlphaFoldDB" id="A0A8C6G858"/>
<evidence type="ECO:0000259" key="9">
    <source>
        <dbReference type="SMART" id="SM00092"/>
    </source>
</evidence>
<evidence type="ECO:0000313" key="10">
    <source>
        <dbReference type="Ensembl" id="ENSMSIP00000002098.1"/>
    </source>
</evidence>
<evidence type="ECO:0000256" key="7">
    <source>
        <dbReference type="ARBA" id="ARBA00023180"/>
    </source>
</evidence>
<dbReference type="InterPro" id="IPR001427">
    <property type="entry name" value="RNaseA"/>
</dbReference>
<protein>
    <recommendedName>
        <fullName evidence="9">Ribonuclease A-domain domain-containing protein</fullName>
    </recommendedName>
</protein>
<keyword evidence="3 8" id="KW-0732">Signal</keyword>
<dbReference type="InterPro" id="IPR036816">
    <property type="entry name" value="RNaseA-like_dom_sf"/>
</dbReference>
<dbReference type="FunFam" id="3.10.130.10:FF:000001">
    <property type="entry name" value="Ribonuclease pancreatic"/>
    <property type="match status" value="1"/>
</dbReference>
<organism evidence="10 11">
    <name type="scientific">Mus spicilegus</name>
    <name type="common">Mound-building mouse</name>
    <dbReference type="NCBI Taxonomy" id="10103"/>
    <lineage>
        <taxon>Eukaryota</taxon>
        <taxon>Metazoa</taxon>
        <taxon>Chordata</taxon>
        <taxon>Craniata</taxon>
        <taxon>Vertebrata</taxon>
        <taxon>Euteleostomi</taxon>
        <taxon>Mammalia</taxon>
        <taxon>Eutheria</taxon>
        <taxon>Euarchontoglires</taxon>
        <taxon>Glires</taxon>
        <taxon>Rodentia</taxon>
        <taxon>Myomorpha</taxon>
        <taxon>Muroidea</taxon>
        <taxon>Muridae</taxon>
        <taxon>Murinae</taxon>
        <taxon>Mus</taxon>
        <taxon>Mus</taxon>
    </lineage>
</organism>
<dbReference type="GO" id="GO:0004540">
    <property type="term" value="F:RNA nuclease activity"/>
    <property type="evidence" value="ECO:0007669"/>
    <property type="project" value="TreeGrafter"/>
</dbReference>
<evidence type="ECO:0000256" key="6">
    <source>
        <dbReference type="ARBA" id="ARBA00023157"/>
    </source>
</evidence>
<evidence type="ECO:0000256" key="3">
    <source>
        <dbReference type="ARBA" id="ARBA00022729"/>
    </source>
</evidence>
<dbReference type="SUPFAM" id="SSF54076">
    <property type="entry name" value="RNase A-like"/>
    <property type="match status" value="1"/>
</dbReference>
<dbReference type="GeneTree" id="ENSGT00940000162253"/>
<keyword evidence="4 8" id="KW-0255">Endonuclease</keyword>
<dbReference type="InterPro" id="IPR023412">
    <property type="entry name" value="RNaseA_domain"/>
</dbReference>
<evidence type="ECO:0000256" key="2">
    <source>
        <dbReference type="ARBA" id="ARBA00022722"/>
    </source>
</evidence>
<dbReference type="InterPro" id="IPR023411">
    <property type="entry name" value="RNaseA_AS"/>
</dbReference>
<dbReference type="SMART" id="SM00092">
    <property type="entry name" value="RNAse_Pc"/>
    <property type="match status" value="1"/>
</dbReference>
<evidence type="ECO:0000256" key="5">
    <source>
        <dbReference type="ARBA" id="ARBA00022801"/>
    </source>
</evidence>
<keyword evidence="7" id="KW-0325">Glycoprotein</keyword>
<dbReference type="PROSITE" id="PS00127">
    <property type="entry name" value="RNASE_PANCREATIC"/>
    <property type="match status" value="1"/>
</dbReference>
<name>A0A8C6G858_MUSSI</name>
<evidence type="ECO:0000256" key="8">
    <source>
        <dbReference type="RuleBase" id="RU000651"/>
    </source>
</evidence>
<evidence type="ECO:0000313" key="11">
    <source>
        <dbReference type="Proteomes" id="UP000694415"/>
    </source>
</evidence>
<reference evidence="10" key="2">
    <citation type="submission" date="2025-09" db="UniProtKB">
        <authorList>
            <consortium name="Ensembl"/>
        </authorList>
    </citation>
    <scope>IDENTIFICATION</scope>
</reference>
<dbReference type="GO" id="GO:0004519">
    <property type="term" value="F:endonuclease activity"/>
    <property type="evidence" value="ECO:0007669"/>
    <property type="project" value="UniProtKB-KW"/>
</dbReference>
<dbReference type="Ensembl" id="ENSMSIT00000002678.1">
    <property type="protein sequence ID" value="ENSMSIP00000002098.1"/>
    <property type="gene ID" value="ENSMSIG00000001997.1"/>
</dbReference>
<dbReference type="Proteomes" id="UP000694415">
    <property type="component" value="Unplaced"/>
</dbReference>
<dbReference type="Pfam" id="PF00074">
    <property type="entry name" value="RnaseA"/>
    <property type="match status" value="1"/>
</dbReference>
<feature type="signal peptide" evidence="8">
    <location>
        <begin position="1"/>
        <end position="27"/>
    </location>
</feature>
<keyword evidence="11" id="KW-1185">Reference proteome</keyword>
<dbReference type="GO" id="GO:0003676">
    <property type="term" value="F:nucleic acid binding"/>
    <property type="evidence" value="ECO:0007669"/>
    <property type="project" value="InterPro"/>
</dbReference>
<dbReference type="GO" id="GO:0016787">
    <property type="term" value="F:hydrolase activity"/>
    <property type="evidence" value="ECO:0007669"/>
    <property type="project" value="UniProtKB-KW"/>
</dbReference>
<keyword evidence="5 8" id="KW-0378">Hydrolase</keyword>
<evidence type="ECO:0000256" key="4">
    <source>
        <dbReference type="ARBA" id="ARBA00022759"/>
    </source>
</evidence>
<feature type="chain" id="PRO_5034841733" description="Ribonuclease A-domain domain-containing protein" evidence="8">
    <location>
        <begin position="28"/>
        <end position="155"/>
    </location>
</feature>
<comment type="similarity">
    <text evidence="1 8">Belongs to the pancreatic ribonuclease family.</text>
</comment>
<dbReference type="CDD" id="cd06265">
    <property type="entry name" value="RNase_A_canonical"/>
    <property type="match status" value="1"/>
</dbReference>
<accession>A0A8C6G858</accession>
<dbReference type="PRINTS" id="PR00794">
    <property type="entry name" value="RIBONUCLEASE"/>
</dbReference>
<keyword evidence="2 8" id="KW-0540">Nuclease</keyword>
<reference evidence="10" key="1">
    <citation type="submission" date="2025-08" db="UniProtKB">
        <authorList>
            <consortium name="Ensembl"/>
        </authorList>
    </citation>
    <scope>IDENTIFICATION</scope>
</reference>